<dbReference type="Proteomes" id="UP000663802">
    <property type="component" value="Unassembled WGS sequence"/>
</dbReference>
<evidence type="ECO:0000259" key="3">
    <source>
        <dbReference type="PROSITE" id="PS51186"/>
    </source>
</evidence>
<evidence type="ECO:0000313" key="5">
    <source>
        <dbReference type="Proteomes" id="UP000663802"/>
    </source>
</evidence>
<dbReference type="InterPro" id="IPR050680">
    <property type="entry name" value="YpeA/RimI_acetyltransf"/>
</dbReference>
<name>A0ABQ1EF27_9CLOT</name>
<evidence type="ECO:0000256" key="1">
    <source>
        <dbReference type="ARBA" id="ARBA00022679"/>
    </source>
</evidence>
<protein>
    <submittedName>
        <fullName evidence="4">N-acetyltransferase</fullName>
    </submittedName>
</protein>
<comment type="caution">
    <text evidence="4">The sequence shown here is derived from an EMBL/GenBank/DDBJ whole genome shotgun (WGS) entry which is preliminary data.</text>
</comment>
<dbReference type="InterPro" id="IPR000182">
    <property type="entry name" value="GNAT_dom"/>
</dbReference>
<keyword evidence="2" id="KW-0012">Acyltransferase</keyword>
<proteinExistence type="predicted"/>
<dbReference type="EMBL" id="BMBA01000004">
    <property type="protein sequence ID" value="GFZ33268.1"/>
    <property type="molecule type" value="Genomic_DNA"/>
</dbReference>
<dbReference type="CDD" id="cd04301">
    <property type="entry name" value="NAT_SF"/>
    <property type="match status" value="1"/>
</dbReference>
<feature type="domain" description="N-acetyltransferase" evidence="3">
    <location>
        <begin position="2"/>
        <end position="168"/>
    </location>
</feature>
<sequence>MIRIRYAEINDAKILGEIHSRSWKIAYKGIVPDEVLENITAEKREKYFEKALTNRQEEDAIILKDDVAAGFICIGRCRDTDKDDACGEIWGIYLLPEHWSIGIGSELIKWGLNELKKRNYKRVTLWVLEENIRARKFYEKIGFRHDGTVKEITIGKKLDEYRYEMAIE</sequence>
<dbReference type="PROSITE" id="PS51186">
    <property type="entry name" value="GNAT"/>
    <property type="match status" value="1"/>
</dbReference>
<dbReference type="Gene3D" id="3.40.630.30">
    <property type="match status" value="1"/>
</dbReference>
<dbReference type="Pfam" id="PF00583">
    <property type="entry name" value="Acetyltransf_1"/>
    <property type="match status" value="1"/>
</dbReference>
<evidence type="ECO:0000313" key="4">
    <source>
        <dbReference type="EMBL" id="GFZ33268.1"/>
    </source>
</evidence>
<dbReference type="RefSeq" id="WP_206871499.1">
    <property type="nucleotide sequence ID" value="NZ_BMBA01000004.1"/>
</dbReference>
<dbReference type="SUPFAM" id="SSF55729">
    <property type="entry name" value="Acyl-CoA N-acyltransferases (Nat)"/>
    <property type="match status" value="1"/>
</dbReference>
<keyword evidence="5" id="KW-1185">Reference proteome</keyword>
<keyword evidence="1" id="KW-0808">Transferase</keyword>
<dbReference type="PANTHER" id="PTHR43420">
    <property type="entry name" value="ACETYLTRANSFERASE"/>
    <property type="match status" value="1"/>
</dbReference>
<reference evidence="4 5" key="1">
    <citation type="journal article" date="2021" name="Int. J. Syst. Evol. Microbiol.">
        <title>Clostridium zeae sp. nov., isolated from corn silage.</title>
        <authorList>
            <person name="Kobayashi H."/>
            <person name="Tanizawa Y."/>
            <person name="Yagura M."/>
            <person name="Sakamoto M."/>
            <person name="Ohkuma M."/>
            <person name="Tohno M."/>
        </authorList>
    </citation>
    <scope>NUCLEOTIDE SEQUENCE [LARGE SCALE GENOMIC DNA]</scope>
    <source>
        <strain evidence="4 5">CSC2</strain>
    </source>
</reference>
<gene>
    <name evidence="4" type="ORF">CSC2_37940</name>
</gene>
<organism evidence="4 5">
    <name type="scientific">Clostridium zeae</name>
    <dbReference type="NCBI Taxonomy" id="2759022"/>
    <lineage>
        <taxon>Bacteria</taxon>
        <taxon>Bacillati</taxon>
        <taxon>Bacillota</taxon>
        <taxon>Clostridia</taxon>
        <taxon>Eubacteriales</taxon>
        <taxon>Clostridiaceae</taxon>
        <taxon>Clostridium</taxon>
    </lineage>
</organism>
<dbReference type="PANTHER" id="PTHR43420:SF12">
    <property type="entry name" value="N-ACETYLTRANSFERASE DOMAIN-CONTAINING PROTEIN"/>
    <property type="match status" value="1"/>
</dbReference>
<evidence type="ECO:0000256" key="2">
    <source>
        <dbReference type="ARBA" id="ARBA00023315"/>
    </source>
</evidence>
<accession>A0ABQ1EF27</accession>
<dbReference type="InterPro" id="IPR016181">
    <property type="entry name" value="Acyl_CoA_acyltransferase"/>
</dbReference>